<dbReference type="AlphaFoldDB" id="X6LIB6"/>
<sequence>MNSNGMKVETADKSTKISFETLVSLPCNFCLAQCVQYKHEILICGGRTNVNCYSYDTHKDEYKRICYYPDDTVLRGHCVVKMVDDNNPNAITLLSFGGSREIIRHTLVMKYMSVWDENKNRKEIKQESEWNEWTPLIGSDKKPVTIGRKGDDFFGARAVIGGRKKNLLFITYYPKNIDVFDLTTLEYVKHEILPINEEIDITVL</sequence>
<name>X6LIB6_RETFI</name>
<dbReference type="Gene3D" id="2.120.10.80">
    <property type="entry name" value="Kelch-type beta propeller"/>
    <property type="match status" value="1"/>
</dbReference>
<dbReference type="EMBL" id="ASPP01037602">
    <property type="protein sequence ID" value="ETO01708.1"/>
    <property type="molecule type" value="Genomic_DNA"/>
</dbReference>
<dbReference type="Proteomes" id="UP000023152">
    <property type="component" value="Unassembled WGS sequence"/>
</dbReference>
<dbReference type="InterPro" id="IPR011043">
    <property type="entry name" value="Gal_Oxase/kelch_b-propeller"/>
</dbReference>
<protein>
    <submittedName>
        <fullName evidence="1">Uncharacterized protein</fullName>
    </submittedName>
</protein>
<reference evidence="1 2" key="1">
    <citation type="journal article" date="2013" name="Curr. Biol.">
        <title>The Genome of the Foraminiferan Reticulomyxa filosa.</title>
        <authorList>
            <person name="Glockner G."/>
            <person name="Hulsmann N."/>
            <person name="Schleicher M."/>
            <person name="Noegel A.A."/>
            <person name="Eichinger L."/>
            <person name="Gallinger C."/>
            <person name="Pawlowski J."/>
            <person name="Sierra R."/>
            <person name="Euteneuer U."/>
            <person name="Pillet L."/>
            <person name="Moustafa A."/>
            <person name="Platzer M."/>
            <person name="Groth M."/>
            <person name="Szafranski K."/>
            <person name="Schliwa M."/>
        </authorList>
    </citation>
    <scope>NUCLEOTIDE SEQUENCE [LARGE SCALE GENOMIC DNA]</scope>
</reference>
<proteinExistence type="predicted"/>
<dbReference type="InterPro" id="IPR015915">
    <property type="entry name" value="Kelch-typ_b-propeller"/>
</dbReference>
<organism evidence="1 2">
    <name type="scientific">Reticulomyxa filosa</name>
    <dbReference type="NCBI Taxonomy" id="46433"/>
    <lineage>
        <taxon>Eukaryota</taxon>
        <taxon>Sar</taxon>
        <taxon>Rhizaria</taxon>
        <taxon>Retaria</taxon>
        <taxon>Foraminifera</taxon>
        <taxon>Monothalamids</taxon>
        <taxon>Reticulomyxidae</taxon>
        <taxon>Reticulomyxa</taxon>
    </lineage>
</organism>
<evidence type="ECO:0000313" key="1">
    <source>
        <dbReference type="EMBL" id="ETO01708.1"/>
    </source>
</evidence>
<dbReference type="SUPFAM" id="SSF50965">
    <property type="entry name" value="Galactose oxidase, central domain"/>
    <property type="match status" value="1"/>
</dbReference>
<evidence type="ECO:0000313" key="2">
    <source>
        <dbReference type="Proteomes" id="UP000023152"/>
    </source>
</evidence>
<comment type="caution">
    <text evidence="1">The sequence shown here is derived from an EMBL/GenBank/DDBJ whole genome shotgun (WGS) entry which is preliminary data.</text>
</comment>
<accession>X6LIB6</accession>
<keyword evidence="2" id="KW-1185">Reference proteome</keyword>
<gene>
    <name evidence="1" type="ORF">RFI_35730</name>
</gene>